<gene>
    <name evidence="2" type="ORF">EPI10_011039</name>
</gene>
<dbReference type="EMBL" id="SMMG02000004">
    <property type="protein sequence ID" value="KAA3477126.1"/>
    <property type="molecule type" value="Genomic_DNA"/>
</dbReference>
<dbReference type="InterPro" id="IPR052343">
    <property type="entry name" value="Retrotransposon-Effector_Assoc"/>
</dbReference>
<dbReference type="AlphaFoldDB" id="A0A5B6W6P4"/>
<keyword evidence="3" id="KW-1185">Reference proteome</keyword>
<dbReference type="PANTHER" id="PTHR46890">
    <property type="entry name" value="NON-LTR RETROLELEMENT REVERSE TRANSCRIPTASE-LIKE PROTEIN-RELATED"/>
    <property type="match status" value="1"/>
</dbReference>
<proteinExistence type="predicted"/>
<dbReference type="GO" id="GO:0003964">
    <property type="term" value="F:RNA-directed DNA polymerase activity"/>
    <property type="evidence" value="ECO:0007669"/>
    <property type="project" value="UniProtKB-KW"/>
</dbReference>
<reference evidence="2" key="1">
    <citation type="submission" date="2019-08" db="EMBL/GenBank/DDBJ databases">
        <authorList>
            <person name="Liu F."/>
        </authorList>
    </citation>
    <scope>NUCLEOTIDE SEQUENCE [LARGE SCALE GENOMIC DNA]</scope>
    <source>
        <strain evidence="2">PA1801</strain>
        <tissue evidence="2">Leaf</tissue>
    </source>
</reference>
<sequence length="115" mass="12754">MLIPKTPNPTNLVNFRPISLCTVLYKIVTKTIANRLQNYIGRCIDSAQSAFVPGRLISDNVLIAYEILHTLRKSVLGKKVREGVLKGVKASKRGQTISHLLFADDCILFGEATKE</sequence>
<keyword evidence="2" id="KW-0548">Nucleotidyltransferase</keyword>
<dbReference type="Proteomes" id="UP000325315">
    <property type="component" value="Unassembled WGS sequence"/>
</dbReference>
<keyword evidence="2" id="KW-0695">RNA-directed DNA polymerase</keyword>
<accession>A0A5B6W6P4</accession>
<dbReference type="OrthoDB" id="1937198at2759"/>
<name>A0A5B6W6P4_9ROSI</name>
<keyword evidence="2" id="KW-0808">Transferase</keyword>
<evidence type="ECO:0000313" key="3">
    <source>
        <dbReference type="Proteomes" id="UP000325315"/>
    </source>
</evidence>
<dbReference type="InterPro" id="IPR000477">
    <property type="entry name" value="RT_dom"/>
</dbReference>
<protein>
    <submittedName>
        <fullName evidence="2">LINE-1 reverse transcriptase isogeny</fullName>
    </submittedName>
</protein>
<dbReference type="Pfam" id="PF00078">
    <property type="entry name" value="RVT_1"/>
    <property type="match status" value="1"/>
</dbReference>
<dbReference type="PANTHER" id="PTHR46890:SF48">
    <property type="entry name" value="RNA-DIRECTED DNA POLYMERASE"/>
    <property type="match status" value="1"/>
</dbReference>
<evidence type="ECO:0000259" key="1">
    <source>
        <dbReference type="Pfam" id="PF00078"/>
    </source>
</evidence>
<organism evidence="2 3">
    <name type="scientific">Gossypium australe</name>
    <dbReference type="NCBI Taxonomy" id="47621"/>
    <lineage>
        <taxon>Eukaryota</taxon>
        <taxon>Viridiplantae</taxon>
        <taxon>Streptophyta</taxon>
        <taxon>Embryophyta</taxon>
        <taxon>Tracheophyta</taxon>
        <taxon>Spermatophyta</taxon>
        <taxon>Magnoliopsida</taxon>
        <taxon>eudicotyledons</taxon>
        <taxon>Gunneridae</taxon>
        <taxon>Pentapetalae</taxon>
        <taxon>rosids</taxon>
        <taxon>malvids</taxon>
        <taxon>Malvales</taxon>
        <taxon>Malvaceae</taxon>
        <taxon>Malvoideae</taxon>
        <taxon>Gossypium</taxon>
    </lineage>
</organism>
<evidence type="ECO:0000313" key="2">
    <source>
        <dbReference type="EMBL" id="KAA3477126.1"/>
    </source>
</evidence>
<feature type="domain" description="Reverse transcriptase" evidence="1">
    <location>
        <begin position="4"/>
        <end position="68"/>
    </location>
</feature>
<comment type="caution">
    <text evidence="2">The sequence shown here is derived from an EMBL/GenBank/DDBJ whole genome shotgun (WGS) entry which is preliminary data.</text>
</comment>